<evidence type="ECO:0008006" key="5">
    <source>
        <dbReference type="Google" id="ProtNLM"/>
    </source>
</evidence>
<accession>A0A2M6WTL5</accession>
<keyword evidence="2" id="KW-0472">Membrane</keyword>
<organism evidence="3 4">
    <name type="scientific">Candidatus Falkowbacteria bacterium CG10_big_fil_rev_8_21_14_0_10_37_14</name>
    <dbReference type="NCBI Taxonomy" id="1974561"/>
    <lineage>
        <taxon>Bacteria</taxon>
        <taxon>Candidatus Falkowiibacteriota</taxon>
    </lineage>
</organism>
<dbReference type="InterPro" id="IPR000983">
    <property type="entry name" value="Bac_GSPG_pilin"/>
</dbReference>
<dbReference type="InterPro" id="IPR012902">
    <property type="entry name" value="N_methyl_site"/>
</dbReference>
<evidence type="ECO:0000256" key="2">
    <source>
        <dbReference type="SAM" id="Phobius"/>
    </source>
</evidence>
<evidence type="ECO:0000313" key="4">
    <source>
        <dbReference type="Proteomes" id="UP000228533"/>
    </source>
</evidence>
<gene>
    <name evidence="3" type="ORF">COT94_02630</name>
</gene>
<evidence type="ECO:0000256" key="1">
    <source>
        <dbReference type="ARBA" id="ARBA00022481"/>
    </source>
</evidence>
<evidence type="ECO:0000313" key="3">
    <source>
        <dbReference type="EMBL" id="PIT96128.1"/>
    </source>
</evidence>
<dbReference type="SUPFAM" id="SSF54523">
    <property type="entry name" value="Pili subunits"/>
    <property type="match status" value="1"/>
</dbReference>
<dbReference type="InterPro" id="IPR045584">
    <property type="entry name" value="Pilin-like"/>
</dbReference>
<dbReference type="NCBIfam" id="TIGR02532">
    <property type="entry name" value="IV_pilin_GFxxxE"/>
    <property type="match status" value="1"/>
</dbReference>
<comment type="caution">
    <text evidence="3">The sequence shown here is derived from an EMBL/GenBank/DDBJ whole genome shotgun (WGS) entry which is preliminary data.</text>
</comment>
<reference evidence="4" key="1">
    <citation type="submission" date="2017-09" db="EMBL/GenBank/DDBJ databases">
        <title>Depth-based differentiation of microbial function through sediment-hosted aquifers and enrichment of novel symbionts in the deep terrestrial subsurface.</title>
        <authorList>
            <person name="Probst A.J."/>
            <person name="Ladd B."/>
            <person name="Jarett J.K."/>
            <person name="Geller-Mcgrath D.E."/>
            <person name="Sieber C.M.K."/>
            <person name="Emerson J.B."/>
            <person name="Anantharaman K."/>
            <person name="Thomas B.C."/>
            <person name="Malmstrom R."/>
            <person name="Stieglmeier M."/>
            <person name="Klingl A."/>
            <person name="Woyke T."/>
            <person name="Ryan C.M."/>
            <person name="Banfield J.F."/>
        </authorList>
    </citation>
    <scope>NUCLEOTIDE SEQUENCE [LARGE SCALE GENOMIC DNA]</scope>
</reference>
<dbReference type="Gene3D" id="3.30.700.10">
    <property type="entry name" value="Glycoprotein, Type 4 Pilin"/>
    <property type="match status" value="1"/>
</dbReference>
<dbReference type="PRINTS" id="PR00813">
    <property type="entry name" value="BCTERIALGSPG"/>
</dbReference>
<dbReference type="AlphaFoldDB" id="A0A2M6WTL5"/>
<keyword evidence="1" id="KW-0488">Methylation</keyword>
<dbReference type="GO" id="GO:0015628">
    <property type="term" value="P:protein secretion by the type II secretion system"/>
    <property type="evidence" value="ECO:0007669"/>
    <property type="project" value="InterPro"/>
</dbReference>
<protein>
    <recommendedName>
        <fullName evidence="5">Type II secretion system protein GspG C-terminal domain-containing protein</fullName>
    </recommendedName>
</protein>
<dbReference type="Proteomes" id="UP000228533">
    <property type="component" value="Unassembled WGS sequence"/>
</dbReference>
<feature type="transmembrane region" description="Helical" evidence="2">
    <location>
        <begin position="25"/>
        <end position="46"/>
    </location>
</feature>
<proteinExistence type="predicted"/>
<keyword evidence="2" id="KW-1133">Transmembrane helix</keyword>
<dbReference type="GO" id="GO:0015627">
    <property type="term" value="C:type II protein secretion system complex"/>
    <property type="evidence" value="ECO:0007669"/>
    <property type="project" value="InterPro"/>
</dbReference>
<sequence>MFKKAKKSINKEQCFVWFGFNMMEIIVVVTIFGMISSVIFVAISDIRNKALNVKRLDDIENIREALRFYKKDIGSYPLVFR</sequence>
<name>A0A2M6WTL5_9BACT</name>
<dbReference type="EMBL" id="PFAM01000013">
    <property type="protein sequence ID" value="PIT96128.1"/>
    <property type="molecule type" value="Genomic_DNA"/>
</dbReference>
<keyword evidence="2" id="KW-0812">Transmembrane</keyword>